<name>A0A0L6UGH9_9BASI</name>
<dbReference type="AlphaFoldDB" id="A0A0L6UGH9"/>
<keyword evidence="2" id="KW-1185">Reference proteome</keyword>
<dbReference type="InterPro" id="IPR036397">
    <property type="entry name" value="RNaseH_sf"/>
</dbReference>
<evidence type="ECO:0008006" key="3">
    <source>
        <dbReference type="Google" id="ProtNLM"/>
    </source>
</evidence>
<sequence>KPAMVTLSNVMDKVNPTFLKTSIEGIPLLKNDNYSLWRVCVVSLLDLVGIKEHIVGNSKVKMEGKYIENLPTLEFDTCEFLSHLSSAEFIHESLVTCASYKSEHTAVFKPFEEINLDLIGPIWPCTLYCAAIPIKTKSEVIEKLSFLIDVEAKRFFYHPSTIQSDQGSEFINSALK</sequence>
<proteinExistence type="predicted"/>
<dbReference type="EMBL" id="LAVV01012232">
    <property type="protein sequence ID" value="KNZ46885.1"/>
    <property type="molecule type" value="Genomic_DNA"/>
</dbReference>
<evidence type="ECO:0000313" key="2">
    <source>
        <dbReference type="Proteomes" id="UP000037035"/>
    </source>
</evidence>
<protein>
    <recommendedName>
        <fullName evidence="3">Integrase catalytic domain-containing protein</fullName>
    </recommendedName>
</protein>
<dbReference type="OrthoDB" id="2501395at2759"/>
<dbReference type="Gene3D" id="3.30.420.10">
    <property type="entry name" value="Ribonuclease H-like superfamily/Ribonuclease H"/>
    <property type="match status" value="1"/>
</dbReference>
<reference evidence="1 2" key="1">
    <citation type="submission" date="2015-08" db="EMBL/GenBank/DDBJ databases">
        <title>Next Generation Sequencing and Analysis of the Genome of Puccinia sorghi L Schw, the Causal Agent of Maize Common Rust.</title>
        <authorList>
            <person name="Rochi L."/>
            <person name="Burguener G."/>
            <person name="Darino M."/>
            <person name="Turjanski A."/>
            <person name="Kreff E."/>
            <person name="Dieguez M.J."/>
            <person name="Sacco F."/>
        </authorList>
    </citation>
    <scope>NUCLEOTIDE SEQUENCE [LARGE SCALE GENOMIC DNA]</scope>
    <source>
        <strain evidence="1 2">RO10H11247</strain>
    </source>
</reference>
<dbReference type="VEuPathDB" id="FungiDB:VP01_6864g1"/>
<evidence type="ECO:0000313" key="1">
    <source>
        <dbReference type="EMBL" id="KNZ46885.1"/>
    </source>
</evidence>
<dbReference type="GO" id="GO:0003676">
    <property type="term" value="F:nucleic acid binding"/>
    <property type="evidence" value="ECO:0007669"/>
    <property type="project" value="InterPro"/>
</dbReference>
<dbReference type="Proteomes" id="UP000037035">
    <property type="component" value="Unassembled WGS sequence"/>
</dbReference>
<feature type="non-terminal residue" evidence="1">
    <location>
        <position position="1"/>
    </location>
</feature>
<organism evidence="1 2">
    <name type="scientific">Puccinia sorghi</name>
    <dbReference type="NCBI Taxonomy" id="27349"/>
    <lineage>
        <taxon>Eukaryota</taxon>
        <taxon>Fungi</taxon>
        <taxon>Dikarya</taxon>
        <taxon>Basidiomycota</taxon>
        <taxon>Pucciniomycotina</taxon>
        <taxon>Pucciniomycetes</taxon>
        <taxon>Pucciniales</taxon>
        <taxon>Pucciniaceae</taxon>
        <taxon>Puccinia</taxon>
    </lineage>
</organism>
<feature type="non-terminal residue" evidence="1">
    <location>
        <position position="176"/>
    </location>
</feature>
<comment type="caution">
    <text evidence="1">The sequence shown here is derived from an EMBL/GenBank/DDBJ whole genome shotgun (WGS) entry which is preliminary data.</text>
</comment>
<accession>A0A0L6UGH9</accession>
<gene>
    <name evidence="1" type="ORF">VP01_6864g1</name>
</gene>